<evidence type="ECO:0000256" key="3">
    <source>
        <dbReference type="ARBA" id="ARBA00022692"/>
    </source>
</evidence>
<protein>
    <submittedName>
        <fullName evidence="7">DUF2156 domain-containing protein</fullName>
    </submittedName>
</protein>
<feature type="domain" description="Phosphatidylglycerol lysyltransferase C-terminal" evidence="6">
    <location>
        <begin position="450"/>
        <end position="743"/>
    </location>
</feature>
<dbReference type="InterPro" id="IPR051211">
    <property type="entry name" value="PG_lysyltransferase"/>
</dbReference>
<keyword evidence="2" id="KW-1003">Cell membrane</keyword>
<comment type="caution">
    <text evidence="7">The sequence shown here is derived from an EMBL/GenBank/DDBJ whole genome shotgun (WGS) entry which is preliminary data.</text>
</comment>
<keyword evidence="5" id="KW-0472">Membrane</keyword>
<proteinExistence type="predicted"/>
<keyword evidence="8" id="KW-1185">Reference proteome</keyword>
<dbReference type="GO" id="GO:0005886">
    <property type="term" value="C:plasma membrane"/>
    <property type="evidence" value="ECO:0007669"/>
    <property type="project" value="UniProtKB-SubCell"/>
</dbReference>
<evidence type="ECO:0000256" key="2">
    <source>
        <dbReference type="ARBA" id="ARBA00022475"/>
    </source>
</evidence>
<dbReference type="AlphaFoldDB" id="A0A7H0KCA0"/>
<name>A0A7H0KCA0_9CORY</name>
<organism evidence="7 8">
    <name type="scientific">Corynebacterium wankanglinii</name>
    <dbReference type="NCBI Taxonomy" id="2735136"/>
    <lineage>
        <taxon>Bacteria</taxon>
        <taxon>Bacillati</taxon>
        <taxon>Actinomycetota</taxon>
        <taxon>Actinomycetes</taxon>
        <taxon>Mycobacteriales</taxon>
        <taxon>Corynebacteriaceae</taxon>
        <taxon>Corynebacterium</taxon>
    </lineage>
</organism>
<dbReference type="InterPro" id="IPR024320">
    <property type="entry name" value="LPG_synthase_C"/>
</dbReference>
<dbReference type="PANTHER" id="PTHR34697:SF2">
    <property type="entry name" value="PHOSPHATIDYLGLYCEROL LYSYLTRANSFERASE"/>
    <property type="match status" value="1"/>
</dbReference>
<keyword evidence="3" id="KW-0812">Transmembrane</keyword>
<dbReference type="PANTHER" id="PTHR34697">
    <property type="entry name" value="PHOSPHATIDYLGLYCEROL LYSYLTRANSFERASE"/>
    <property type="match status" value="1"/>
</dbReference>
<dbReference type="Pfam" id="PF09924">
    <property type="entry name" value="LPG_synthase_C"/>
    <property type="match status" value="1"/>
</dbReference>
<gene>
    <name evidence="7" type="ORF">HMA55_06570</name>
</gene>
<dbReference type="Proteomes" id="UP000577408">
    <property type="component" value="Unassembled WGS sequence"/>
</dbReference>
<evidence type="ECO:0000259" key="6">
    <source>
        <dbReference type="Pfam" id="PF09924"/>
    </source>
</evidence>
<evidence type="ECO:0000256" key="1">
    <source>
        <dbReference type="ARBA" id="ARBA00004651"/>
    </source>
</evidence>
<reference evidence="7 8" key="1">
    <citation type="submission" date="2020-05" db="EMBL/GenBank/DDBJ databases">
        <title>Descriptions of Corynebacterium xxxx sp. nov., Corynebacterium yyyy sp. nov. and Corynebacterium zzzz sp. nov.</title>
        <authorList>
            <person name="Zhang G."/>
        </authorList>
    </citation>
    <scope>NUCLEOTIDE SEQUENCE [LARGE SCALE GENOMIC DNA]</scope>
    <source>
        <strain evidence="8">zg-913</strain>
    </source>
</reference>
<evidence type="ECO:0000256" key="5">
    <source>
        <dbReference type="ARBA" id="ARBA00023136"/>
    </source>
</evidence>
<accession>A0A7H0KCA0</accession>
<keyword evidence="4" id="KW-1133">Transmembrane helix</keyword>
<evidence type="ECO:0000313" key="7">
    <source>
        <dbReference type="EMBL" id="MBA1837561.1"/>
    </source>
</evidence>
<dbReference type="GO" id="GO:0055091">
    <property type="term" value="P:phospholipid homeostasis"/>
    <property type="evidence" value="ECO:0007669"/>
    <property type="project" value="TreeGrafter"/>
</dbReference>
<comment type="subcellular location">
    <subcellularLocation>
        <location evidence="1">Cell membrane</location>
        <topology evidence="1">Multi-pass membrane protein</topology>
    </subcellularLocation>
</comment>
<evidence type="ECO:0000313" key="8">
    <source>
        <dbReference type="Proteomes" id="UP000577408"/>
    </source>
</evidence>
<dbReference type="GO" id="GO:0016755">
    <property type="term" value="F:aminoacyltransferase activity"/>
    <property type="evidence" value="ECO:0007669"/>
    <property type="project" value="TreeGrafter"/>
</dbReference>
<dbReference type="EMBL" id="JABFED010000004">
    <property type="protein sequence ID" value="MBA1837561.1"/>
    <property type="molecule type" value="Genomic_DNA"/>
</dbReference>
<sequence>MWAGYAVCALAGLHPREALGYNLPADAHMWHFITAGLTAAHPWTLVVFTVGAAMFALPAEHVLGSRRFAVAAAAAQGVVMPAACILGAAVERAGFNLWGPDLVNEVYLSPAAWVFGPASFATAMMNVLWRRRLRLLMVALSATLVLYAGTLSAVAALTAVLVGWFAGVLAVGFTRPNRRVSLRESRVLVAALFTSVCVGPVVTALNPGAQGPFAGVSALMWEPAVAAREVAQACVDPASTACRQAVAVNQQHGVGPLLLNLVPLALALVLAFGLVRGRRLAWGAAVVFSAASIAVIAWQALFDAPSVSPNLAINTALIVLPWTVALVVLGWNRRRFTVASSWRPGLRPLIAAFVATAAAWIGGAFVLRDGFMAEPTVAAVLAELVYRYAPPAVSVQLTHHVFPQSAAAWALYEWVGIVFWAVALWAAVRVLTSAPSAAHERDRERARRIFHSGTGDHLAAMGLWDANSYFFTEVPGGEGYVAYRVAQGVAVTVGGPVYAGPVSCDAVAEAFEQFAATQGWRVAWYSVDDSFQRPGFKRIHVAEESVLSAQNVEFRGKKFQNIRTARNRAEKEGVQAVWTSWAEADLDVREKIAALSEDWVADKALPEMGFTLGTVEELRDPDTKLLLAVGEDGRLHGVTSWLPVYEDGTLVGYTLDFMRRDADGFRPVIEFLLAEAAVIASEQGLSWVSLSGAPLARSDEATDFLEILLDKAGATIEPLYGFRSLAASKYKFHPEHRGWYLAYDDELALPAIGLAVVHCYLPDMKAADAAAVVREFLGRRNAPTPEQPVSGTTPRP</sequence>
<evidence type="ECO:0000256" key="4">
    <source>
        <dbReference type="ARBA" id="ARBA00022989"/>
    </source>
</evidence>